<dbReference type="EMBL" id="CP041372">
    <property type="protein sequence ID" value="QKS71897.1"/>
    <property type="molecule type" value="Genomic_DNA"/>
</dbReference>
<dbReference type="RefSeq" id="WP_176009880.1">
    <property type="nucleotide sequence ID" value="NZ_CP041372.2"/>
</dbReference>
<evidence type="ECO:0000313" key="1">
    <source>
        <dbReference type="EMBL" id="QKS71897.1"/>
    </source>
</evidence>
<evidence type="ECO:0000313" key="2">
    <source>
        <dbReference type="Proteomes" id="UP000318138"/>
    </source>
</evidence>
<organism evidence="1 2">
    <name type="scientific">Paenalkalicoccus suaedae</name>
    <dbReference type="NCBI Taxonomy" id="2592382"/>
    <lineage>
        <taxon>Bacteria</taxon>
        <taxon>Bacillati</taxon>
        <taxon>Bacillota</taxon>
        <taxon>Bacilli</taxon>
        <taxon>Bacillales</taxon>
        <taxon>Bacillaceae</taxon>
        <taxon>Paenalkalicoccus</taxon>
    </lineage>
</organism>
<dbReference type="KEGG" id="psua:FLK61_35100"/>
<protein>
    <submittedName>
        <fullName evidence="1">Uncharacterized protein</fullName>
    </submittedName>
</protein>
<proteinExistence type="predicted"/>
<gene>
    <name evidence="1" type="ORF">FLK61_35100</name>
</gene>
<sequence>MFYIEYDSEGNITRMHGKPFDDKRGLGKTEEQLLETGLLFEKNEIPNEDGVLKINLETMELFKEPLEELPNRLDPEEAARRIEKLEEDLENSVIELSTALSMLMMGGNADV</sequence>
<reference evidence="2" key="1">
    <citation type="submission" date="2019-07" db="EMBL/GenBank/DDBJ databases">
        <title>Bacillus alkalisoli sp. nov. isolated from saline soil.</title>
        <authorList>
            <person name="Sun J.-Q."/>
            <person name="Xu L."/>
        </authorList>
    </citation>
    <scope>NUCLEOTIDE SEQUENCE [LARGE SCALE GENOMIC DNA]</scope>
    <source>
        <strain evidence="2">M4U3P1</strain>
    </source>
</reference>
<name>A0A859FFL3_9BACI</name>
<dbReference type="Proteomes" id="UP000318138">
    <property type="component" value="Chromosome"/>
</dbReference>
<dbReference type="AlphaFoldDB" id="A0A859FFL3"/>
<accession>A0A859FFL3</accession>
<keyword evidence="2" id="KW-1185">Reference proteome</keyword>